<sequence length="476" mass="53663">MKTFKFAYYCSGHGFGHATRVTPITLSLLSLHHQVWIISSAPKSVFDSSIQLNSKNLNYRQANLEPNFIQPKAYEVDKIATLNNLEKFIIHHRNSLIQSEKLWLIDNGFDGVLCDAPFLPCAAANQANLPSIIISNFTFDSCYSYLQQDSLNQTNQNQINLTTLDHQKLQNLINITIKDYACANALFRLPGSIPIPAFDNQIELPATKWIDLEKKSFTSTIEKKLLQKSNQKKLVIDVPLVVRPISHSAYHPNKKLELLNALGVPSDLINSNTKILLVSFGGHHIPSPQSILHPSNTLIPTHSLLPSGWIAIICGLSAENMASWSPYHFYSVSGSEFDYIPDLTAIVDVVLGKLGYGTCSEVLTTMTPFIYVPRSMFVEEYGLKRLMLKHLTTLEMSRKDFENGSWKDYIESAYQLGKNFKLQHIQQQLSEKLKMTHIQDGEMKQKINSASDIVANHLQDFMDSHQANKNSQDSIN</sequence>
<comment type="caution">
    <text evidence="1">The sequence shown here is derived from an EMBL/GenBank/DDBJ whole genome shotgun (WGS) entry which is preliminary data.</text>
</comment>
<name>A0A9Q3F997_9BASI</name>
<reference evidence="1" key="1">
    <citation type="submission" date="2021-03" db="EMBL/GenBank/DDBJ databases">
        <title>Draft genome sequence of rust myrtle Austropuccinia psidii MF-1, a brazilian biotype.</title>
        <authorList>
            <person name="Quecine M.C."/>
            <person name="Pachon D.M.R."/>
            <person name="Bonatelli M.L."/>
            <person name="Correr F.H."/>
            <person name="Franceschini L.M."/>
            <person name="Leite T.F."/>
            <person name="Margarido G.R.A."/>
            <person name="Almeida C.A."/>
            <person name="Ferrarezi J.A."/>
            <person name="Labate C.A."/>
        </authorList>
    </citation>
    <scope>NUCLEOTIDE SEQUENCE</scope>
    <source>
        <strain evidence="1">MF-1</strain>
    </source>
</reference>
<dbReference type="PANTHER" id="PTHR38134:SF2">
    <property type="entry name" value="GALACTOKINASE"/>
    <property type="match status" value="1"/>
</dbReference>
<dbReference type="PANTHER" id="PTHR38134">
    <property type="entry name" value="SLR1395 PROTEIN"/>
    <property type="match status" value="1"/>
</dbReference>
<evidence type="ECO:0008006" key="3">
    <source>
        <dbReference type="Google" id="ProtNLM"/>
    </source>
</evidence>
<evidence type="ECO:0000313" key="2">
    <source>
        <dbReference type="Proteomes" id="UP000765509"/>
    </source>
</evidence>
<dbReference type="AlphaFoldDB" id="A0A9Q3F997"/>
<dbReference type="EMBL" id="AVOT02039944">
    <property type="protein sequence ID" value="MBW0535079.1"/>
    <property type="molecule type" value="Genomic_DNA"/>
</dbReference>
<dbReference type="Proteomes" id="UP000765509">
    <property type="component" value="Unassembled WGS sequence"/>
</dbReference>
<dbReference type="InterPro" id="IPR053205">
    <property type="entry name" value="GHMP_kinase_L-arabinokinase"/>
</dbReference>
<gene>
    <name evidence="1" type="ORF">O181_074794</name>
</gene>
<protein>
    <recommendedName>
        <fullName evidence="3">Glycosyl transferase family 28 C-terminal domain-containing protein</fullName>
    </recommendedName>
</protein>
<evidence type="ECO:0000313" key="1">
    <source>
        <dbReference type="EMBL" id="MBW0535079.1"/>
    </source>
</evidence>
<organism evidence="1 2">
    <name type="scientific">Austropuccinia psidii MF-1</name>
    <dbReference type="NCBI Taxonomy" id="1389203"/>
    <lineage>
        <taxon>Eukaryota</taxon>
        <taxon>Fungi</taxon>
        <taxon>Dikarya</taxon>
        <taxon>Basidiomycota</taxon>
        <taxon>Pucciniomycotina</taxon>
        <taxon>Pucciniomycetes</taxon>
        <taxon>Pucciniales</taxon>
        <taxon>Sphaerophragmiaceae</taxon>
        <taxon>Austropuccinia</taxon>
    </lineage>
</organism>
<dbReference type="OrthoDB" id="1684102at2759"/>
<proteinExistence type="predicted"/>
<keyword evidence="2" id="KW-1185">Reference proteome</keyword>
<accession>A0A9Q3F997</accession>